<name>A0A1G9N1Q4_9BACT</name>
<accession>A0A1G9N1Q4</accession>
<evidence type="ECO:0000313" key="3">
    <source>
        <dbReference type="Proteomes" id="UP000198901"/>
    </source>
</evidence>
<dbReference type="SUPFAM" id="SSF56935">
    <property type="entry name" value="Porins"/>
    <property type="match status" value="1"/>
</dbReference>
<gene>
    <name evidence="2" type="ORF">SAMN04488090_1831</name>
</gene>
<reference evidence="2 3" key="1">
    <citation type="submission" date="2016-10" db="EMBL/GenBank/DDBJ databases">
        <authorList>
            <person name="de Groot N.N."/>
        </authorList>
    </citation>
    <scope>NUCLEOTIDE SEQUENCE [LARGE SCALE GENOMIC DNA]</scope>
    <source>
        <strain evidence="2 3">DSM 21668</strain>
    </source>
</reference>
<proteinExistence type="predicted"/>
<organism evidence="2 3">
    <name type="scientific">Siphonobacter aquaeclarae</name>
    <dbReference type="NCBI Taxonomy" id="563176"/>
    <lineage>
        <taxon>Bacteria</taxon>
        <taxon>Pseudomonadati</taxon>
        <taxon>Bacteroidota</taxon>
        <taxon>Cytophagia</taxon>
        <taxon>Cytophagales</taxon>
        <taxon>Cytophagaceae</taxon>
        <taxon>Siphonobacter</taxon>
    </lineage>
</organism>
<protein>
    <submittedName>
        <fullName evidence="2">Long-chain fatty acid transport protein</fullName>
    </submittedName>
</protein>
<dbReference type="Proteomes" id="UP000198901">
    <property type="component" value="Unassembled WGS sequence"/>
</dbReference>
<keyword evidence="3" id="KW-1185">Reference proteome</keyword>
<dbReference type="AlphaFoldDB" id="A0A1G9N1Q4"/>
<feature type="signal peptide" evidence="1">
    <location>
        <begin position="1"/>
        <end position="34"/>
    </location>
</feature>
<dbReference type="EMBL" id="FNGS01000003">
    <property type="protein sequence ID" value="SDL80440.1"/>
    <property type="molecule type" value="Genomic_DNA"/>
</dbReference>
<feature type="chain" id="PRO_5011563624" evidence="1">
    <location>
        <begin position="35"/>
        <end position="435"/>
    </location>
</feature>
<evidence type="ECO:0000256" key="1">
    <source>
        <dbReference type="SAM" id="SignalP"/>
    </source>
</evidence>
<dbReference type="Gene3D" id="2.40.160.60">
    <property type="entry name" value="Outer membrane protein transport protein (OMPP1/FadL/TodX)"/>
    <property type="match status" value="1"/>
</dbReference>
<dbReference type="STRING" id="563176.SAMN04488090_1831"/>
<sequence length="435" mass="48177">MSKQFTVTRLPFSIYRQIGALALLSGLCSLSASGQGLGNSPYSTYGVGETFSGAFASQQMMGNSGVSYSNGLFINNLNPALIARNRVTTLEVGGLVQSKQLTEGGQKQTAVGGNLGYLAMAFPLNSRWTASVNYTPYSYLDYSIKTYKQIPGSSYFSQQENNGSGGLNKVSFVNGFRVWKNLYAGAGASFLFGNMTREQTSTSIANDGNDYKYVLTNVEQYRNFMFRAGLAYRARFSDKRYINFGAAYDFPTYLRTSRSHTLATFLGDNPIQANADTLNYGSGRVNLPSTLRVGVSYENPYKLAVSADFVMNQWSQFRDFDRSSQNLKDSYQVNVGVEYTPNVLSSSDYFSRIPYRFGISHTQLPYTVSGIRIVENSVTFGLGLPLNKIGLSDANLGFSYGVRGKTAPDVIKEKFFRVILGFTISDRWFYRQVVD</sequence>
<keyword evidence="1" id="KW-0732">Signal</keyword>
<dbReference type="RefSeq" id="WP_093200705.1">
    <property type="nucleotide sequence ID" value="NZ_FNGS01000003.1"/>
</dbReference>
<dbReference type="OrthoDB" id="1491239at2"/>
<evidence type="ECO:0000313" key="2">
    <source>
        <dbReference type="EMBL" id="SDL80440.1"/>
    </source>
</evidence>